<dbReference type="PROSITE" id="PS51257">
    <property type="entry name" value="PROKAR_LIPOPROTEIN"/>
    <property type="match status" value="1"/>
</dbReference>
<gene>
    <name evidence="2" type="ORF">ACFPQ6_13755</name>
</gene>
<feature type="signal peptide" evidence="1">
    <location>
        <begin position="1"/>
        <end position="18"/>
    </location>
</feature>
<sequence length="242" mass="25339">MRNPVIFGLALTVSAVLASCGQSTAPTGQVSPTTSEVDAPHGVASYTAANGWENPHPGVYLKTVRDGKGNVKSESYATTTAEGLAWLSARNEARITAVQKGITSLSIEGDADIRREQVLRFLQGPINMSKLDLPNVPSSSLNALAACYTEATGYALPTGPTPGAKALARVGSGCAPQHLLAYAQATKADGSAPVDRDQYDSAYTTAAKATRLVYVYGARNCWSYYEARAGDSTGGTSNYSCY</sequence>
<comment type="caution">
    <text evidence="2">The sequence shown here is derived from an EMBL/GenBank/DDBJ whole genome shotgun (WGS) entry which is preliminary data.</text>
</comment>
<evidence type="ECO:0000313" key="3">
    <source>
        <dbReference type="Proteomes" id="UP001595979"/>
    </source>
</evidence>
<dbReference type="EMBL" id="JBHSOH010000020">
    <property type="protein sequence ID" value="MFC5849373.1"/>
    <property type="molecule type" value="Genomic_DNA"/>
</dbReference>
<dbReference type="Proteomes" id="UP001595979">
    <property type="component" value="Unassembled WGS sequence"/>
</dbReference>
<accession>A0ABW1DPA3</accession>
<feature type="chain" id="PRO_5045928424" description="Lipoprotein" evidence="1">
    <location>
        <begin position="19"/>
        <end position="242"/>
    </location>
</feature>
<keyword evidence="1" id="KW-0732">Signal</keyword>
<name>A0ABW1DPA3_9DEIO</name>
<reference evidence="3" key="1">
    <citation type="journal article" date="2019" name="Int. J. Syst. Evol. Microbiol.">
        <title>The Global Catalogue of Microorganisms (GCM) 10K type strain sequencing project: providing services to taxonomists for standard genome sequencing and annotation.</title>
        <authorList>
            <consortium name="The Broad Institute Genomics Platform"/>
            <consortium name="The Broad Institute Genome Sequencing Center for Infectious Disease"/>
            <person name="Wu L."/>
            <person name="Ma J."/>
        </authorList>
    </citation>
    <scope>NUCLEOTIDE SEQUENCE [LARGE SCALE GENOMIC DNA]</scope>
    <source>
        <strain evidence="3">CGMCC 1.15053</strain>
    </source>
</reference>
<keyword evidence="3" id="KW-1185">Reference proteome</keyword>
<protein>
    <recommendedName>
        <fullName evidence="4">Lipoprotein</fullName>
    </recommendedName>
</protein>
<evidence type="ECO:0000313" key="2">
    <source>
        <dbReference type="EMBL" id="MFC5849373.1"/>
    </source>
</evidence>
<proteinExistence type="predicted"/>
<organism evidence="2 3">
    <name type="scientific">Deinococcus petrolearius</name>
    <dbReference type="NCBI Taxonomy" id="1751295"/>
    <lineage>
        <taxon>Bacteria</taxon>
        <taxon>Thermotogati</taxon>
        <taxon>Deinococcota</taxon>
        <taxon>Deinococci</taxon>
        <taxon>Deinococcales</taxon>
        <taxon>Deinococcaceae</taxon>
        <taxon>Deinococcus</taxon>
    </lineage>
</organism>
<evidence type="ECO:0000256" key="1">
    <source>
        <dbReference type="SAM" id="SignalP"/>
    </source>
</evidence>
<evidence type="ECO:0008006" key="4">
    <source>
        <dbReference type="Google" id="ProtNLM"/>
    </source>
</evidence>
<dbReference type="RefSeq" id="WP_380050474.1">
    <property type="nucleotide sequence ID" value="NZ_JBHSOH010000020.1"/>
</dbReference>